<evidence type="ECO:0000256" key="4">
    <source>
        <dbReference type="ARBA" id="ARBA00022989"/>
    </source>
</evidence>
<dbReference type="EMBL" id="CP071696">
    <property type="protein sequence ID" value="QTX03917.1"/>
    <property type="molecule type" value="Genomic_DNA"/>
</dbReference>
<dbReference type="Proteomes" id="UP000671914">
    <property type="component" value="Chromosome"/>
</dbReference>
<protein>
    <recommendedName>
        <fullName evidence="8">ABC3 transporter permease C-terminal domain-containing protein</fullName>
    </recommendedName>
</protein>
<gene>
    <name evidence="9" type="ORF">G127AT_11450</name>
</gene>
<dbReference type="InterPro" id="IPR050250">
    <property type="entry name" value="Macrolide_Exporter_MacB"/>
</dbReference>
<name>A0A975FLG6_9MICO</name>
<evidence type="ECO:0000259" key="8">
    <source>
        <dbReference type="Pfam" id="PF02687"/>
    </source>
</evidence>
<feature type="transmembrane region" description="Helical" evidence="7">
    <location>
        <begin position="399"/>
        <end position="418"/>
    </location>
</feature>
<evidence type="ECO:0000256" key="5">
    <source>
        <dbReference type="ARBA" id="ARBA00023136"/>
    </source>
</evidence>
<dbReference type="GO" id="GO:0005886">
    <property type="term" value="C:plasma membrane"/>
    <property type="evidence" value="ECO:0007669"/>
    <property type="project" value="UniProtKB-SubCell"/>
</dbReference>
<feature type="transmembrane region" description="Helical" evidence="7">
    <location>
        <begin position="812"/>
        <end position="842"/>
    </location>
</feature>
<evidence type="ECO:0000313" key="10">
    <source>
        <dbReference type="Proteomes" id="UP000671914"/>
    </source>
</evidence>
<feature type="transmembrane region" description="Helical" evidence="7">
    <location>
        <begin position="764"/>
        <end position="787"/>
    </location>
</feature>
<feature type="domain" description="ABC3 transporter permease C-terminal" evidence="8">
    <location>
        <begin position="768"/>
        <end position="888"/>
    </location>
</feature>
<evidence type="ECO:0000256" key="1">
    <source>
        <dbReference type="ARBA" id="ARBA00004651"/>
    </source>
</evidence>
<evidence type="ECO:0000256" key="6">
    <source>
        <dbReference type="ARBA" id="ARBA00038076"/>
    </source>
</evidence>
<feature type="transmembrane region" description="Helical" evidence="7">
    <location>
        <begin position="450"/>
        <end position="468"/>
    </location>
</feature>
<comment type="subcellular location">
    <subcellularLocation>
        <location evidence="1">Cell membrane</location>
        <topology evidence="1">Multi-pass membrane protein</topology>
    </subcellularLocation>
</comment>
<evidence type="ECO:0000256" key="7">
    <source>
        <dbReference type="SAM" id="Phobius"/>
    </source>
</evidence>
<dbReference type="RefSeq" id="WP_210896990.1">
    <property type="nucleotide sequence ID" value="NZ_CP071696.1"/>
</dbReference>
<feature type="transmembrane region" description="Helical" evidence="7">
    <location>
        <begin position="329"/>
        <end position="348"/>
    </location>
</feature>
<feature type="transmembrane region" description="Helical" evidence="7">
    <location>
        <begin position="862"/>
        <end position="883"/>
    </location>
</feature>
<keyword evidence="5 7" id="KW-0472">Membrane</keyword>
<dbReference type="KEGG" id="aarc:G127AT_11450"/>
<organism evidence="9 10">
    <name type="scientific">Agromyces archimandritae</name>
    <dbReference type="NCBI Taxonomy" id="2781962"/>
    <lineage>
        <taxon>Bacteria</taxon>
        <taxon>Bacillati</taxon>
        <taxon>Actinomycetota</taxon>
        <taxon>Actinomycetes</taxon>
        <taxon>Micrococcales</taxon>
        <taxon>Microbacteriaceae</taxon>
        <taxon>Agromyces</taxon>
    </lineage>
</organism>
<proteinExistence type="inferred from homology"/>
<dbReference type="AlphaFoldDB" id="A0A975FLG6"/>
<comment type="similarity">
    <text evidence="6">Belongs to the ABC-4 integral membrane protein family.</text>
</comment>
<keyword evidence="2" id="KW-1003">Cell membrane</keyword>
<dbReference type="GO" id="GO:0022857">
    <property type="term" value="F:transmembrane transporter activity"/>
    <property type="evidence" value="ECO:0007669"/>
    <property type="project" value="TreeGrafter"/>
</dbReference>
<evidence type="ECO:0000313" key="9">
    <source>
        <dbReference type="EMBL" id="QTX03917.1"/>
    </source>
</evidence>
<keyword evidence="4 7" id="KW-1133">Transmembrane helix</keyword>
<dbReference type="PROSITE" id="PS51257">
    <property type="entry name" value="PROKAR_LIPOPROTEIN"/>
    <property type="match status" value="1"/>
</dbReference>
<keyword evidence="3 7" id="KW-0812">Transmembrane</keyword>
<reference evidence="9" key="1">
    <citation type="submission" date="2021-03" db="EMBL/GenBank/DDBJ databases">
        <title>Agromyces archimandritus sp. nov., isolated from the cockroach Archimandrita tessellata.</title>
        <authorList>
            <person name="Guzman J."/>
            <person name="Ortuzar M."/>
            <person name="Poehlein A."/>
            <person name="Daniel R."/>
            <person name="Trujillo M."/>
            <person name="Vilcinskas A."/>
        </authorList>
    </citation>
    <scope>NUCLEOTIDE SEQUENCE</scope>
    <source>
        <strain evidence="9">G127AT</strain>
    </source>
</reference>
<accession>A0A975FLG6</accession>
<evidence type="ECO:0000256" key="3">
    <source>
        <dbReference type="ARBA" id="ARBA00022692"/>
    </source>
</evidence>
<dbReference type="Pfam" id="PF02687">
    <property type="entry name" value="FtsX"/>
    <property type="match status" value="1"/>
</dbReference>
<sequence length="901" mass="91602">MTLTDTRLLARHLRSRVLAPAALALLVAVACALAVAAPRWAAAVHDDALRARLEAAPARTLDVTARTNDRLPGDTDALAAVAERMDRIRAELPEPLRGVLRDARAAESAGPYPVALADPAASGASYRVLPTFVGGIRDEVRFDEGRAPAPVERVDAGDTIDVALSTTAAGQMDWEVGEVRRLELPSGGHGIRLSGTWSPVDTDADVWSHVLSALQANVVEGLAAPEYTATVLLDETSWPAFIDLPGAVELTAWYPVDPAAVTAGEGPALIRQLGEFTSVAQSLGPGSASNGLYFLVSGVEFESGLGQALRQAGDAAAAMDAVLAMTASGPIGVVVAVLVLGARVVFAGRRSALELAAARGASPAVLRTVLAVDGLAIGVPAALVGGLAGLAATPVDVGPAGWILVAVFALTPAALLVSRTGSLSPLRRGRSDLGGPAGARTGRARWVAELLLVVIAVAAAVLLLQRGLQTGAADHGVDLLVAAVPLLAALAVCVVVLRLYPVPLRRLARAAARGRGLVAALGSTRALRDPGAGLAPVLALVVGVAVAVFSGVLLSTVQAGVERASAERVGAELRIEGPALPAATVDAVRAADGVRAIAPVYAVSPTRMGAEGRNTTTNVVVVDVAELAAVQAGFAGRLELPAALTASEDEAGGLPALVSGAVDAFLGGADDARLDGHPLAVVGVHDGVVPFTDRPSWVLIDRADADGIVSTLVPDTILVALDPDADADEVAARLAPLVPDSTISTPEGRSEALRANPTIDGVTVALVAAIVLTSILCAIAVALTLVIGRAPRERLLTVLGTLGIRRRESRALVMWEIAPVAVVAAVFGGLLGAGLPFIVLAGVDLTPFTGGTVQPQVAADPLIMAGVLGAFVVAVAAATWIAVRFTRRAGLAHALREEEEG</sequence>
<dbReference type="PANTHER" id="PTHR30572">
    <property type="entry name" value="MEMBRANE COMPONENT OF TRANSPORTER-RELATED"/>
    <property type="match status" value="1"/>
</dbReference>
<feature type="transmembrane region" description="Helical" evidence="7">
    <location>
        <begin position="480"/>
        <end position="500"/>
    </location>
</feature>
<evidence type="ECO:0000256" key="2">
    <source>
        <dbReference type="ARBA" id="ARBA00022475"/>
    </source>
</evidence>
<dbReference type="PANTHER" id="PTHR30572:SF4">
    <property type="entry name" value="ABC TRANSPORTER PERMEASE YTRF"/>
    <property type="match status" value="1"/>
</dbReference>
<feature type="transmembrane region" description="Helical" evidence="7">
    <location>
        <begin position="369"/>
        <end position="393"/>
    </location>
</feature>
<feature type="transmembrane region" description="Helical" evidence="7">
    <location>
        <begin position="533"/>
        <end position="554"/>
    </location>
</feature>
<keyword evidence="10" id="KW-1185">Reference proteome</keyword>
<dbReference type="InterPro" id="IPR003838">
    <property type="entry name" value="ABC3_permease_C"/>
</dbReference>